<dbReference type="PANTHER" id="PTHR45772:SF7">
    <property type="entry name" value="AMINO ACID ABC TRANSPORTER ATP-BINDING PROTEIN"/>
    <property type="match status" value="1"/>
</dbReference>
<dbReference type="GO" id="GO:0005886">
    <property type="term" value="C:plasma membrane"/>
    <property type="evidence" value="ECO:0007669"/>
    <property type="project" value="TreeGrafter"/>
</dbReference>
<comment type="caution">
    <text evidence="6">The sequence shown here is derived from an EMBL/GenBank/DDBJ whole genome shotgun (WGS) entry which is preliminary data.</text>
</comment>
<name>A0A844SKU8_9BRAD</name>
<evidence type="ECO:0000256" key="3">
    <source>
        <dbReference type="ARBA" id="ARBA00022840"/>
    </source>
</evidence>
<dbReference type="PROSITE" id="PS50893">
    <property type="entry name" value="ABC_TRANSPORTER_2"/>
    <property type="match status" value="1"/>
</dbReference>
<dbReference type="GO" id="GO:0015188">
    <property type="term" value="F:L-isoleucine transmembrane transporter activity"/>
    <property type="evidence" value="ECO:0007669"/>
    <property type="project" value="TreeGrafter"/>
</dbReference>
<dbReference type="RefSeq" id="WP_157341791.1">
    <property type="nucleotide sequence ID" value="NZ_CP176492.1"/>
</dbReference>
<evidence type="ECO:0000256" key="4">
    <source>
        <dbReference type="ARBA" id="ARBA00024722"/>
    </source>
</evidence>
<keyword evidence="3 6" id="KW-0067">ATP-binding</keyword>
<dbReference type="AlphaFoldDB" id="A0A844SKU8"/>
<dbReference type="FunFam" id="3.40.50.300:FF:000421">
    <property type="entry name" value="Branched-chain amino acid ABC transporter ATP-binding protein"/>
    <property type="match status" value="1"/>
</dbReference>
<sequence>MSSMLDVLSISIAFGGVKAVSDVSISVAAGAVFSIIGPNGAGKTTLFNIISGVYIPQDGSIRLNGKDVTGMRSDALAREGLSRTFQNLQVFMQMTAVENVMVGRHMHERSRTISQLFSLPGAVRENRTSRERSRELLEFVGLGSYADRSAAAMPYGALKKLELARALATEPRMILLDEPAAGCNPAETVEVEKLVRKIAGSGVTVVLVEHDMKLVMRISDRIHVLDGGRTICEGTASEVQRNERVIAAYLGDHGRREAANA</sequence>
<dbReference type="SMART" id="SM00382">
    <property type="entry name" value="AAA"/>
    <property type="match status" value="1"/>
</dbReference>
<evidence type="ECO:0000256" key="1">
    <source>
        <dbReference type="ARBA" id="ARBA00022448"/>
    </source>
</evidence>
<comment type="function">
    <text evidence="4">Involved in beta-(1--&gt;2)glucan export. Transmembrane domains (TMD) form a pore in the inner membrane and the ATP-binding domain (NBD) is responsible for energy generation.</text>
</comment>
<protein>
    <submittedName>
        <fullName evidence="6">ATP-binding cassette domain-containing protein</fullName>
    </submittedName>
</protein>
<dbReference type="GO" id="GO:0042941">
    <property type="term" value="P:D-alanine transmembrane transport"/>
    <property type="evidence" value="ECO:0007669"/>
    <property type="project" value="TreeGrafter"/>
</dbReference>
<dbReference type="GO" id="GO:0005304">
    <property type="term" value="F:L-valine transmembrane transporter activity"/>
    <property type="evidence" value="ECO:0007669"/>
    <property type="project" value="TreeGrafter"/>
</dbReference>
<dbReference type="GO" id="GO:0015192">
    <property type="term" value="F:L-phenylalanine transmembrane transporter activity"/>
    <property type="evidence" value="ECO:0007669"/>
    <property type="project" value="TreeGrafter"/>
</dbReference>
<gene>
    <name evidence="6" type="ORF">GPL21_06125</name>
</gene>
<dbReference type="Pfam" id="PF12399">
    <property type="entry name" value="BCA_ABC_TP_C"/>
    <property type="match status" value="1"/>
</dbReference>
<dbReference type="GO" id="GO:0015808">
    <property type="term" value="P:L-alanine transport"/>
    <property type="evidence" value="ECO:0007669"/>
    <property type="project" value="TreeGrafter"/>
</dbReference>
<dbReference type="EMBL" id="WQNF01000003">
    <property type="protein sequence ID" value="MVT64689.1"/>
    <property type="molecule type" value="Genomic_DNA"/>
</dbReference>
<dbReference type="InterPro" id="IPR051120">
    <property type="entry name" value="ABC_AA/LPS_Transport"/>
</dbReference>
<dbReference type="SUPFAM" id="SSF52540">
    <property type="entry name" value="P-loop containing nucleoside triphosphate hydrolases"/>
    <property type="match status" value="1"/>
</dbReference>
<keyword evidence="2" id="KW-0547">Nucleotide-binding</keyword>
<dbReference type="CDD" id="cd03219">
    <property type="entry name" value="ABC_Mj1267_LivG_branched"/>
    <property type="match status" value="1"/>
</dbReference>
<evidence type="ECO:0000259" key="5">
    <source>
        <dbReference type="PROSITE" id="PS50893"/>
    </source>
</evidence>
<dbReference type="InterPro" id="IPR027417">
    <property type="entry name" value="P-loop_NTPase"/>
</dbReference>
<evidence type="ECO:0000313" key="7">
    <source>
        <dbReference type="Proteomes" id="UP000436468"/>
    </source>
</evidence>
<evidence type="ECO:0000256" key="2">
    <source>
        <dbReference type="ARBA" id="ARBA00022741"/>
    </source>
</evidence>
<dbReference type="Pfam" id="PF00005">
    <property type="entry name" value="ABC_tran"/>
    <property type="match status" value="1"/>
</dbReference>
<dbReference type="InterPro" id="IPR003593">
    <property type="entry name" value="AAA+_ATPase"/>
</dbReference>
<keyword evidence="1" id="KW-0813">Transport</keyword>
<feature type="domain" description="ABC transporter" evidence="5">
    <location>
        <begin position="5"/>
        <end position="252"/>
    </location>
</feature>
<dbReference type="PANTHER" id="PTHR45772">
    <property type="entry name" value="CONSERVED COMPONENT OF ABC TRANSPORTER FOR NATURAL AMINO ACIDS-RELATED"/>
    <property type="match status" value="1"/>
</dbReference>
<dbReference type="GO" id="GO:0005524">
    <property type="term" value="F:ATP binding"/>
    <property type="evidence" value="ECO:0007669"/>
    <property type="project" value="UniProtKB-KW"/>
</dbReference>
<dbReference type="GO" id="GO:1903806">
    <property type="term" value="P:L-isoleucine import across plasma membrane"/>
    <property type="evidence" value="ECO:0007669"/>
    <property type="project" value="TreeGrafter"/>
</dbReference>
<evidence type="ECO:0000313" key="6">
    <source>
        <dbReference type="EMBL" id="MVT64689.1"/>
    </source>
</evidence>
<keyword evidence="7" id="KW-1185">Reference proteome</keyword>
<dbReference type="Gene3D" id="3.40.50.300">
    <property type="entry name" value="P-loop containing nucleotide triphosphate hydrolases"/>
    <property type="match status" value="1"/>
</dbReference>
<dbReference type="GO" id="GO:0016887">
    <property type="term" value="F:ATP hydrolysis activity"/>
    <property type="evidence" value="ECO:0007669"/>
    <property type="project" value="InterPro"/>
</dbReference>
<dbReference type="InterPro" id="IPR003439">
    <property type="entry name" value="ABC_transporter-like_ATP-bd"/>
</dbReference>
<proteinExistence type="predicted"/>
<dbReference type="Proteomes" id="UP000436468">
    <property type="component" value="Unassembled WGS sequence"/>
</dbReference>
<dbReference type="InterPro" id="IPR032823">
    <property type="entry name" value="BCA_ABC_TP_C"/>
</dbReference>
<dbReference type="GO" id="GO:1903805">
    <property type="term" value="P:L-valine import across plasma membrane"/>
    <property type="evidence" value="ECO:0007669"/>
    <property type="project" value="TreeGrafter"/>
</dbReference>
<accession>A0A844SKU8</accession>
<reference evidence="6 7" key="1">
    <citation type="submission" date="2019-12" db="EMBL/GenBank/DDBJ databases">
        <title>Draft genome sequences Bradyrhizobium cajani AMBPC1010, Bradyrhizobium pachyrhizi AMBPC1040 and Bradyrhizobium yuanmingense ALSPC3051, three plant growth promoting strains isolated from nodules of Cajanus cajan L. in Dominican Republic.</title>
        <authorList>
            <person name="Flores-Felix J.D."/>
            <person name="Araujo J."/>
            <person name="Diaz-Alcantara C."/>
            <person name="Gonzalez-Andres F."/>
            <person name="Velazquez E."/>
        </authorList>
    </citation>
    <scope>NUCLEOTIDE SEQUENCE [LARGE SCALE GENOMIC DNA]</scope>
    <source>
        <strain evidence="6 7">1040</strain>
    </source>
</reference>
<organism evidence="6 7">
    <name type="scientific">Bradyrhizobium pachyrhizi</name>
    <dbReference type="NCBI Taxonomy" id="280333"/>
    <lineage>
        <taxon>Bacteria</taxon>
        <taxon>Pseudomonadati</taxon>
        <taxon>Pseudomonadota</taxon>
        <taxon>Alphaproteobacteria</taxon>
        <taxon>Hyphomicrobiales</taxon>
        <taxon>Nitrobacteraceae</taxon>
        <taxon>Bradyrhizobium</taxon>
    </lineage>
</organism>